<dbReference type="PROSITE" id="PS50075">
    <property type="entry name" value="CARRIER"/>
    <property type="match status" value="3"/>
</dbReference>
<dbReference type="Proteomes" id="UP000289482">
    <property type="component" value="Unassembled WGS sequence"/>
</dbReference>
<feature type="region of interest" description="Disordered" evidence="7">
    <location>
        <begin position="2522"/>
        <end position="2552"/>
    </location>
</feature>
<feature type="compositionally biased region" description="Basic and acidic residues" evidence="7">
    <location>
        <begin position="926"/>
        <end position="942"/>
    </location>
</feature>
<dbReference type="Gene3D" id="3.40.47.10">
    <property type="match status" value="3"/>
</dbReference>
<evidence type="ECO:0000256" key="5">
    <source>
        <dbReference type="ARBA" id="ARBA00023268"/>
    </source>
</evidence>
<dbReference type="SUPFAM" id="SSF55048">
    <property type="entry name" value="Probable ACP-binding domain of malonyl-CoA ACP transacylase"/>
    <property type="match status" value="3"/>
</dbReference>
<dbReference type="GO" id="GO:0033068">
    <property type="term" value="P:macrolide biosynthetic process"/>
    <property type="evidence" value="ECO:0007669"/>
    <property type="project" value="UniProtKB-ARBA"/>
</dbReference>
<dbReference type="InterPro" id="IPR041618">
    <property type="entry name" value="PKS_DE"/>
</dbReference>
<dbReference type="Pfam" id="PF08659">
    <property type="entry name" value="KR"/>
    <property type="match status" value="2"/>
</dbReference>
<dbReference type="InterPro" id="IPR020806">
    <property type="entry name" value="PKS_PP-bd"/>
</dbReference>
<dbReference type="Pfam" id="PF00550">
    <property type="entry name" value="PP-binding"/>
    <property type="match status" value="3"/>
</dbReference>
<evidence type="ECO:0000259" key="8">
    <source>
        <dbReference type="PROSITE" id="PS50075"/>
    </source>
</evidence>
<evidence type="ECO:0000256" key="2">
    <source>
        <dbReference type="ARBA" id="ARBA00022553"/>
    </source>
</evidence>
<feature type="domain" description="Ketosynthase family 3 (KS3)" evidence="9">
    <location>
        <begin position="1048"/>
        <end position="1473"/>
    </location>
</feature>
<dbReference type="Gene3D" id="3.40.366.10">
    <property type="entry name" value="Malonyl-Coenzyme A Acyl Carrier Protein, domain 2"/>
    <property type="match status" value="3"/>
</dbReference>
<dbReference type="EMBL" id="SDIF01000018">
    <property type="protein sequence ID" value="RXS68308.1"/>
    <property type="molecule type" value="Genomic_DNA"/>
</dbReference>
<dbReference type="Pfam" id="PF00698">
    <property type="entry name" value="Acyl_transf_1"/>
    <property type="match status" value="3"/>
</dbReference>
<feature type="region of interest" description="Disordered" evidence="7">
    <location>
        <begin position="2164"/>
        <end position="2185"/>
    </location>
</feature>
<dbReference type="InterPro" id="IPR001227">
    <property type="entry name" value="Ac_transferase_dom_sf"/>
</dbReference>
<dbReference type="PROSITE" id="PS00012">
    <property type="entry name" value="PHOSPHOPANTETHEINE"/>
    <property type="match status" value="3"/>
</dbReference>
<dbReference type="InterPro" id="IPR016035">
    <property type="entry name" value="Acyl_Trfase/lysoPLipase"/>
</dbReference>
<dbReference type="GO" id="GO:0006633">
    <property type="term" value="P:fatty acid biosynthetic process"/>
    <property type="evidence" value="ECO:0007669"/>
    <property type="project" value="InterPro"/>
</dbReference>
<evidence type="ECO:0000256" key="7">
    <source>
        <dbReference type="SAM" id="MobiDB-lite"/>
    </source>
</evidence>
<dbReference type="SUPFAM" id="SSF47336">
    <property type="entry name" value="ACP-like"/>
    <property type="match status" value="3"/>
</dbReference>
<dbReference type="GO" id="GO:0004312">
    <property type="term" value="F:fatty acid synthase activity"/>
    <property type="evidence" value="ECO:0007669"/>
    <property type="project" value="TreeGrafter"/>
</dbReference>
<dbReference type="FunFam" id="3.40.366.10:FF:000002">
    <property type="entry name" value="Probable polyketide synthase 2"/>
    <property type="match status" value="3"/>
</dbReference>
<evidence type="ECO:0000256" key="1">
    <source>
        <dbReference type="ARBA" id="ARBA00022450"/>
    </source>
</evidence>
<dbReference type="SMART" id="SM00823">
    <property type="entry name" value="PKS_PP"/>
    <property type="match status" value="3"/>
</dbReference>
<dbReference type="CDD" id="cd08952">
    <property type="entry name" value="KR_1_SDR_x"/>
    <property type="match status" value="2"/>
</dbReference>
<evidence type="ECO:0000259" key="9">
    <source>
        <dbReference type="PROSITE" id="PS52004"/>
    </source>
</evidence>
<dbReference type="SMART" id="SM00827">
    <property type="entry name" value="PKS_AT"/>
    <property type="match status" value="3"/>
</dbReference>
<dbReference type="Pfam" id="PF22621">
    <property type="entry name" value="CurL-like_PKS_C"/>
    <property type="match status" value="2"/>
</dbReference>
<dbReference type="InterPro" id="IPR050091">
    <property type="entry name" value="PKS_NRPS_Biosynth_Enz"/>
</dbReference>
<dbReference type="InterPro" id="IPR032821">
    <property type="entry name" value="PKS_assoc"/>
</dbReference>
<dbReference type="SUPFAM" id="SSF51735">
    <property type="entry name" value="NAD(P)-binding Rossmann-fold domains"/>
    <property type="match status" value="4"/>
</dbReference>
<dbReference type="Pfam" id="PF02801">
    <property type="entry name" value="Ketoacyl-synt_C"/>
    <property type="match status" value="3"/>
</dbReference>
<keyword evidence="3" id="KW-0808">Transferase</keyword>
<dbReference type="FunFam" id="1.10.1200.10:FF:000007">
    <property type="entry name" value="Probable polyketide synthase pks17"/>
    <property type="match status" value="2"/>
</dbReference>
<dbReference type="InterPro" id="IPR014043">
    <property type="entry name" value="Acyl_transferase_dom"/>
</dbReference>
<proteinExistence type="predicted"/>
<gene>
    <name evidence="10" type="ORF">EST54_09140</name>
</gene>
<dbReference type="Gene3D" id="3.40.50.11460">
    <property type="match status" value="1"/>
</dbReference>
<dbReference type="Pfam" id="PF16197">
    <property type="entry name" value="KAsynt_C_assoc"/>
    <property type="match status" value="3"/>
</dbReference>
<keyword evidence="2" id="KW-0597">Phosphoprotein</keyword>
<dbReference type="NCBIfam" id="NF045894">
    <property type="entry name" value="PKS_plus_SDR"/>
    <property type="match status" value="2"/>
</dbReference>
<feature type="domain" description="Carrier" evidence="8">
    <location>
        <begin position="2562"/>
        <end position="2637"/>
    </location>
</feature>
<feature type="region of interest" description="Disordered" evidence="7">
    <location>
        <begin position="438"/>
        <end position="485"/>
    </location>
</feature>
<feature type="region of interest" description="Disordered" evidence="7">
    <location>
        <begin position="926"/>
        <end position="957"/>
    </location>
</feature>
<name>A0A4Q1R531_9ACTN</name>
<feature type="domain" description="Ketosynthase family 3 (KS3)" evidence="9">
    <location>
        <begin position="16"/>
        <end position="437"/>
    </location>
</feature>
<feature type="domain" description="Carrier" evidence="8">
    <location>
        <begin position="4113"/>
        <end position="4188"/>
    </location>
</feature>
<dbReference type="Pfam" id="PF18369">
    <property type="entry name" value="PKS_DE"/>
    <property type="match status" value="2"/>
</dbReference>
<keyword evidence="11" id="KW-1185">Reference proteome</keyword>
<dbReference type="RefSeq" id="WP_129246888.1">
    <property type="nucleotide sequence ID" value="NZ_SDIF01000018.1"/>
</dbReference>
<keyword evidence="4" id="KW-0045">Antibiotic biosynthesis</keyword>
<dbReference type="Gene3D" id="3.30.70.3290">
    <property type="match status" value="3"/>
</dbReference>
<protein>
    <submittedName>
        <fullName evidence="10">SDR family NAD(P)-dependent oxidoreductase</fullName>
    </submittedName>
</protein>
<dbReference type="InterPro" id="IPR036736">
    <property type="entry name" value="ACP-like_sf"/>
</dbReference>
<keyword evidence="5" id="KW-0511">Multifunctional enzyme</keyword>
<dbReference type="GO" id="GO:0031177">
    <property type="term" value="F:phosphopantetheine binding"/>
    <property type="evidence" value="ECO:0007669"/>
    <property type="project" value="InterPro"/>
</dbReference>
<dbReference type="CDD" id="cd00833">
    <property type="entry name" value="PKS"/>
    <property type="match status" value="3"/>
</dbReference>
<sequence>MNGSETAGSTIPSPHGEPIAVIGLSCRLPGAADPDALWELLRDGRSAVTEAPADRWSAELLAQSGVSEPARGGFLDDVAAFDAAFFGVSPREAQSMDPQQRLALELGWEALESARIRPERLHGHRTGVYIGATVEDYAVLVHQQGPEALDHHTPTGLNRGLIANRLSYHLGLRGPSMTLDTAQSSSLVAVQTACDSLRRGDCDTALAGGVHLNLAPESTIAMARFGALSPSGRCHTFDARADGFVRGEGGGLVVLKPLSKALADGDHVHCVIRGGAVNNDGGGPGLTTPDAAAQEEVLRLACARAGIHPGDIGYVELHGTGTKVGDPIEAASLGAALGTDPRRSTPLPVGSIKTNIGHLEGAAGIAGLLKVVLCVEHGHLVPSLNFATPHPDIPLDALNLRVQTESGAWTAQEGRQLVAGVSSFGMGGTNAHLIVGRTEESEQPESADGAESADGGESADGADGADGGESASSSSTSTSAQSSATGVGGVVPWVVSARTAEALAAQAERLASRVAGRGLSAADVGWSLVASRSSFEHRAVVVGAEPGELTAGLRAVAEGRPDAAVTLGEATDHSGGTVFVFPGQGSQWVGMAVELLDSSPVFAGRLAECAAALEPFTDWSLTAVLRGDEGAPGLDRVDVVQPVLWAVMVSLAEVWRAHGVEPAAVVGHSQGEIAAACVAGALSLEDGARVVALRSKAIRALSGRGGMVSVALPRPDVEELIEPWDGRVSVAAVNGPSSVVVSGDDDVLGRLVEECREREVRARRIEVDYASHSAHVESIEETLREVLAPVVPRKSSVPLFSTTTGDWLDTTEMDAGYWFTNLRRTVEFAPAIEALTAAGHHTFVEVSPHPVLTMPVQETVEAAGAEGAVVGTLRRGEGGLARFYASLGELYAQGVDVDWSPAFAAHRPRLVDLPTYAFQRERHWVEHSAERPRRTATDEPGRPVDPTTDSPGTNRPTLDVVRDHAAAVLGHREPSALNMGRTFKDLGFDSVTAVELRNRLNRALTVRLPSTALYNHPSPTRLAGYIDAELLGAPHTLEPVHGPATDPDEPIAIVAMACRYPGGVQSPDDLWQLLRDRVDAVSPFPTDRGWPTDGLYDPDPEHSGTSYVREGGFLDAASFDAGFFGISPREALAMDPQQRLLLETSWEALERAGIDPTGVRGSLTGVFVGAMAQEYGPRLHQAGHQVEGHVLTGTTTSVASGRIAYTLGLEGPAITVDTACSSSLVALHLAAQALRAGECTLALAGGATVMSRPGMFVEFSRQRGLAPDGRCKPFAAAADGTAWGEGAGILLLERLSEARRHGHPVLAVLRGSATNQDGASNGLSAPNGPSQERVIRAALAAAGLRPSEVDAVEAHGTGTALGDPIEAQALLATYGSDRDADRPLWLGSLKSNIGHTQAAAGVAGVIKMVLALRHGVLPETLHLDAPSPHVDWSADTVRLLTAAQPWEENGQVRRAGVSSFGISGTNAHVIVEQPPATLPDERADDEGQDGDQEQFDQGQDGDQGQFDEGQDGAETADGGSTGSADQPVVPWVVHGRTPEALRAQAAALAAHLVSLPDAAPYDVAHSLLTTRAALEHRAALIGADRAALLAELHAVAEGDPGPHTVTGVVPTSPGAGAVFVFPGQGSQWVGMAVELLDSSPVFAGRLAECEAALEPFVDWSLTGVLRGDEGAPGLDRVDVVQPVLWAVMVSLAEVWRAHGVEPAVVVGHSQGEIAAACVAGALSLEDGARVVALRSKAIRALSGRGGMVSVALSSSEVSDLIKPWGGRVSVAAVNGPSSVVVSGDADALDELMTGCREREVRARRIEVDYASHSAHVESIREELLEVLAPVAPRKSSVPMFSTVRGEWLDTAEMDAGYWFTNLRRTVEFAPAIEALIAAGHRTFVEVSPHPVLTVPLQETVEDEGADAVVTGTLRRDDGGLDRLYTSLGVLYAHGVDVDWSPAFADRRPHRVELPTYAFQRQRFWLEPDAPAVAASPEEEAFWTAVGDQDAATLAGTLGLPRAEALDDVLPALSSWHRNRRQRGTADGWRYRVVWRPLSEPAARQLDGDWLVVVPAGYENDALVHGAREALAEAGARTHSLTVNVDDSAGLADLLRAGPGPFAGVLSLLALDERPGRTHPCVPSGLSLTLALLQALGDAGIEAPLWCVTRGAVAVGTTAEAATCASTSASPGGPAGEDDAPTNPDQAGIWGLGRVAALEHPERWGGLIDLPGQAGGQVAAHGQTTADDQAVALLARILAAGGDEDQLAVRGAVFGRRLVPAPAAGKPPRRSWRPRGTVLVTGGTGALGAHIARWLAANGAEHLVLTGRRGADVPGVAALCSELRDQGVQVTVAGCDIADRQAVADLVRQIEQDHGPVRAVVHAAGVSALGSLAEAGPADLAAALAGKVAGADHLSSALDPAQLDAVVYFSSISGTWGVADHGAYAAANALLDARAERGRADGLPVLSVAWGPWAGGGMIADSIHEVLRRRGVPVIDPDTALTALQQALDHDETSIAVADVDWRRFNSVFTSVRPSRLLTEIPQLVADEDGDGPGADGSGNERGSARSPLAEKLTGLDVRQRTAALLDLVREQVASVLGHDKTAPVDSERPFKELGFDSLTAVELRNRLSRATGLRLPRTVVFDHPSPAALAGYVEAQLTGGEEPAAKPATSPALVPLPADDDPIAIVSMACRYPGGVQSPEDLWRLVRDGVDAMSAFPTDRGWDLDGIYDPDADQPGRSYVRESGFLRDAGDFDAEFFGISPREALAMDPQQRLLLETSWEVFERAGIDPKSLRGSGTGVYMGVTDQEYGNRLRMAAAEQIEGYLATGAAASVASGRVAYTLGLEGPAVTVDTACSSSLVALHMAVRALRSGECSLAVAGAAMIMADPGPFLGFSRQRGLARDGRCKPFSAAADGFALSEGVGVLLVERLSDARRNGHPVLAVVRGTAINQDGASNGLTAPNGPSQQRVIRAALADARLSAGEVDAVEAHGTGTSLGDPIEAQALLATYGQERAADRPLWLGSVKSNIGHTQTVSGVAGVMKMVLAMRHAELPATLHVDEPSPHVEWSSGAVELLTEARPWTAEEDRPRRAGISSFGISGTNAHVIVEQAKSADGGESASSSSASGAGVVVPWVVSGRSADALVAQAERLASRVTDADWSPADVGWSLVASRSSFEHRAVVVGSEIDELAEKLRQLSPTTAAIGDPGKTVFVFPGQGSQWVGMAVELLDSSPVFAGRLAECAAALEPFTDWSLTPVLRGDEGAPGLDRVDVVQPVLWAVMVSLAEVWRAHGVEPAAVVGHSQGEIAAACVAGALSLEDGARVVALRSKAIRALSGRGGMVSVALSSSDVSDLIKPWSGRVSVAAVNGPSSVVVSGDADALDELMGGCKEREVRARRIEVDYASHSAHVESIEETLREVLAPVAPRKSSVPLFSTVTGEWLDTAGMDAGYWFTNLRRTVEFAPAIEALIAAGHRTFVEVSPHPVLTVPLQETVEAAGADAVVSGTLRRDDGGLSRLYASLGELYVHGVEVDWFPAFAAAGPRLVDLPTYAFQHRRYWLESGQSSVAGVVDPVDVRFWETVEREDLEGLAATLGLADAGALREVLPALSSWRQGRQQRSTVDGWRYRIVWRPQPEPENGELAGSWLIVVPADHVEDDLVQAASRGLGDRARIMPVSATADRAELAAQLAVLAGTADDPLHVLSLLALDDRDAGGHRGVPGSLLSTLALTQALADTEVKARLWAVTQGAVSTDASARGPETHRVSDPIRHPGQAAIWGLVRVFGLDHRERWGGLIDLPATLDEPALRRFLSLLSGDGGSQDEYAIRPSGVHVRRMVRAPLDPSAAAEPWQPRGTVLITGGTGALGAHVARALAADGAEHLVLAGRRGPDAPGASELSAELTALGARVTVAACDVTDRAAVAKLLDSFTDEAPLTAVVHTAGVVGEDRRLDETSLDDAMAAVHAKVSGACHLDELLADHPLDAFVLFSSGAGVWGNGGQGPYAAANAALDALAEWRRAQGRPATSLAWGAWAGGGMVDEAVAEQLRRRGVPAMDPGLAVRALREAVDHGETTLVVADIRWDRFLPAYTVSGPRPLLDELPDVRQLLAGQEEQADGQAGEKVSDLPGKLAALPEPKRKRMLLDLVRTQASAVLGHSSTDAVRPARAFRELGFDSLTGVELRNRLNAATALTLPATLVFDHPTPTALAEYLRDALLPPEPDAGSAAPVLPELQQVASALQAATDDDTRRALTEGLRGLLAHWEGQAPPPVETVDDELAEASDEDMFDLIDRELGIG</sequence>
<feature type="compositionally biased region" description="Low complexity" evidence="7">
    <location>
        <begin position="1495"/>
        <end position="1507"/>
    </location>
</feature>
<feature type="domain" description="Carrier" evidence="8">
    <location>
        <begin position="955"/>
        <end position="1030"/>
    </location>
</feature>
<dbReference type="InterPro" id="IPR020841">
    <property type="entry name" value="PKS_Beta-ketoAc_synthase_dom"/>
</dbReference>
<keyword evidence="1" id="KW-0596">Phosphopantetheine</keyword>
<dbReference type="InterPro" id="IPR057326">
    <property type="entry name" value="KR_dom"/>
</dbReference>
<dbReference type="InterPro" id="IPR036291">
    <property type="entry name" value="NAD(P)-bd_dom_sf"/>
</dbReference>
<dbReference type="PROSITE" id="PS00606">
    <property type="entry name" value="KS3_1"/>
    <property type="match status" value="2"/>
</dbReference>
<accession>A0A4Q1R531</accession>
<keyword evidence="6" id="KW-0012">Acyltransferase</keyword>
<dbReference type="Gene3D" id="1.10.1200.10">
    <property type="entry name" value="ACP-like"/>
    <property type="match status" value="3"/>
</dbReference>
<dbReference type="InterPro" id="IPR014031">
    <property type="entry name" value="Ketoacyl_synth_C"/>
</dbReference>
<dbReference type="GO" id="GO:0004315">
    <property type="term" value="F:3-oxoacyl-[acyl-carrier-protein] synthase activity"/>
    <property type="evidence" value="ECO:0007669"/>
    <property type="project" value="InterPro"/>
</dbReference>
<dbReference type="GeneID" id="95782995"/>
<dbReference type="InterPro" id="IPR014030">
    <property type="entry name" value="Ketoacyl_synth_N"/>
</dbReference>
<evidence type="ECO:0000256" key="3">
    <source>
        <dbReference type="ARBA" id="ARBA00022679"/>
    </source>
</evidence>
<dbReference type="SMART" id="SM01294">
    <property type="entry name" value="PKS_PP_betabranch"/>
    <property type="match status" value="3"/>
</dbReference>
<feature type="region of interest" description="Disordered" evidence="7">
    <location>
        <begin position="1475"/>
        <end position="1528"/>
    </location>
</feature>
<dbReference type="PANTHER" id="PTHR43775">
    <property type="entry name" value="FATTY ACID SYNTHASE"/>
    <property type="match status" value="1"/>
</dbReference>
<dbReference type="Gene3D" id="6.10.140.1830">
    <property type="match status" value="2"/>
</dbReference>
<dbReference type="FunFam" id="3.40.47.10:FF:000019">
    <property type="entry name" value="Polyketide synthase type I"/>
    <property type="match status" value="3"/>
</dbReference>
<dbReference type="Gene3D" id="3.40.50.720">
    <property type="entry name" value="NAD(P)-binding Rossmann-like Domain"/>
    <property type="match status" value="2"/>
</dbReference>
<organism evidence="10 11">
    <name type="scientific">Streptomyces sioyaensis</name>
    <dbReference type="NCBI Taxonomy" id="67364"/>
    <lineage>
        <taxon>Bacteria</taxon>
        <taxon>Bacillati</taxon>
        <taxon>Actinomycetota</taxon>
        <taxon>Actinomycetes</taxon>
        <taxon>Kitasatosporales</taxon>
        <taxon>Streptomycetaceae</taxon>
        <taxon>Streptomyces</taxon>
    </lineage>
</organism>
<dbReference type="InterPro" id="IPR016039">
    <property type="entry name" value="Thiolase-like"/>
</dbReference>
<dbReference type="SUPFAM" id="SSF53901">
    <property type="entry name" value="Thiolase-like"/>
    <property type="match status" value="3"/>
</dbReference>
<dbReference type="InterPro" id="IPR016036">
    <property type="entry name" value="Malonyl_transacylase_ACP-bd"/>
</dbReference>
<dbReference type="SMART" id="SM00822">
    <property type="entry name" value="PKS_KR"/>
    <property type="match status" value="2"/>
</dbReference>
<comment type="caution">
    <text evidence="10">The sequence shown here is derived from an EMBL/GenBank/DDBJ whole genome shotgun (WGS) entry which is preliminary data.</text>
</comment>
<dbReference type="PROSITE" id="PS52004">
    <property type="entry name" value="KS3_2"/>
    <property type="match status" value="3"/>
</dbReference>
<feature type="compositionally biased region" description="Low complexity" evidence="7">
    <location>
        <begin position="446"/>
        <end position="485"/>
    </location>
</feature>
<dbReference type="SUPFAM" id="SSF52151">
    <property type="entry name" value="FabD/lysophospholipase-like"/>
    <property type="match status" value="3"/>
</dbReference>
<feature type="domain" description="Ketosynthase family 3 (KS3)" evidence="9">
    <location>
        <begin position="2660"/>
        <end position="3088"/>
    </location>
</feature>
<dbReference type="InterPro" id="IPR013968">
    <property type="entry name" value="PKS_KR"/>
</dbReference>
<dbReference type="InterPro" id="IPR009081">
    <property type="entry name" value="PP-bd_ACP"/>
</dbReference>
<dbReference type="InterPro" id="IPR018201">
    <property type="entry name" value="Ketoacyl_synth_AS"/>
</dbReference>
<evidence type="ECO:0000256" key="4">
    <source>
        <dbReference type="ARBA" id="ARBA00023194"/>
    </source>
</evidence>
<reference evidence="10 11" key="1">
    <citation type="submission" date="2019-01" db="EMBL/GenBank/DDBJ databases">
        <title>Draft genome sequences of the type strain Streptomyces sioyaensis DSM 40032 and its novel strain, TM32, a thermotolerant antibiotics-producing actinobacterium.</title>
        <authorList>
            <person name="Nakaew N."/>
            <person name="Lumyong S."/>
            <person name="Sloan W.T."/>
            <person name="Sungthong R."/>
        </authorList>
    </citation>
    <scope>NUCLEOTIDE SEQUENCE [LARGE SCALE GENOMIC DNA]</scope>
    <source>
        <strain evidence="10 11">DSM 40032</strain>
    </source>
</reference>
<dbReference type="PANTHER" id="PTHR43775:SF51">
    <property type="entry name" value="INACTIVE PHENOLPHTHIOCEROL SYNTHESIS POLYKETIDE SYNTHASE TYPE I PKS1-RELATED"/>
    <property type="match status" value="1"/>
</dbReference>
<feature type="compositionally biased region" description="Polar residues" evidence="7">
    <location>
        <begin position="947"/>
        <end position="956"/>
    </location>
</feature>
<dbReference type="Pfam" id="PF00109">
    <property type="entry name" value="ketoacyl-synt"/>
    <property type="match status" value="3"/>
</dbReference>
<evidence type="ECO:0000313" key="10">
    <source>
        <dbReference type="EMBL" id="RXS68308.1"/>
    </source>
</evidence>
<dbReference type="SMART" id="SM00825">
    <property type="entry name" value="PKS_KS"/>
    <property type="match status" value="3"/>
</dbReference>
<feature type="compositionally biased region" description="Acidic residues" evidence="7">
    <location>
        <begin position="1482"/>
        <end position="1494"/>
    </location>
</feature>
<dbReference type="InterPro" id="IPR006162">
    <property type="entry name" value="Ppantetheine_attach_site"/>
</dbReference>
<evidence type="ECO:0000313" key="11">
    <source>
        <dbReference type="Proteomes" id="UP000289482"/>
    </source>
</evidence>
<evidence type="ECO:0000256" key="6">
    <source>
        <dbReference type="ARBA" id="ARBA00023315"/>
    </source>
</evidence>